<proteinExistence type="predicted"/>
<comment type="caution">
    <text evidence="1">The sequence shown here is derived from an EMBL/GenBank/DDBJ whole genome shotgun (WGS) entry which is preliminary data.</text>
</comment>
<dbReference type="AlphaFoldDB" id="A0A016UHN6"/>
<gene>
    <name evidence="1" type="primary">Acey_s0039.g59</name>
    <name evidence="1" type="ORF">Y032_0039g59</name>
</gene>
<dbReference type="OrthoDB" id="5872484at2759"/>
<name>A0A016UHN6_9BILA</name>
<evidence type="ECO:0000313" key="2">
    <source>
        <dbReference type="Proteomes" id="UP000024635"/>
    </source>
</evidence>
<dbReference type="Proteomes" id="UP000024635">
    <property type="component" value="Unassembled WGS sequence"/>
</dbReference>
<evidence type="ECO:0000313" key="1">
    <source>
        <dbReference type="EMBL" id="EYC14879.1"/>
    </source>
</evidence>
<keyword evidence="2" id="KW-1185">Reference proteome</keyword>
<organism evidence="1 2">
    <name type="scientific">Ancylostoma ceylanicum</name>
    <dbReference type="NCBI Taxonomy" id="53326"/>
    <lineage>
        <taxon>Eukaryota</taxon>
        <taxon>Metazoa</taxon>
        <taxon>Ecdysozoa</taxon>
        <taxon>Nematoda</taxon>
        <taxon>Chromadorea</taxon>
        <taxon>Rhabditida</taxon>
        <taxon>Rhabditina</taxon>
        <taxon>Rhabditomorpha</taxon>
        <taxon>Strongyloidea</taxon>
        <taxon>Ancylostomatidae</taxon>
        <taxon>Ancylostomatinae</taxon>
        <taxon>Ancylostoma</taxon>
    </lineage>
</organism>
<protein>
    <submittedName>
        <fullName evidence="1">Uncharacterized protein</fullName>
    </submittedName>
</protein>
<dbReference type="EMBL" id="JARK01001375">
    <property type="protein sequence ID" value="EYC14879.1"/>
    <property type="molecule type" value="Genomic_DNA"/>
</dbReference>
<accession>A0A016UHN6</accession>
<reference evidence="2" key="1">
    <citation type="journal article" date="2015" name="Nat. Genet.">
        <title>The genome and transcriptome of the zoonotic hookworm Ancylostoma ceylanicum identify infection-specific gene families.</title>
        <authorList>
            <person name="Schwarz E.M."/>
            <person name="Hu Y."/>
            <person name="Antoshechkin I."/>
            <person name="Miller M.M."/>
            <person name="Sternberg P.W."/>
            <person name="Aroian R.V."/>
        </authorList>
    </citation>
    <scope>NUCLEOTIDE SEQUENCE</scope>
    <source>
        <strain evidence="2">HY135</strain>
    </source>
</reference>
<sequence length="93" mass="10564">MTAILARAVRTRRVFPESAKSAPPSMVTVIDSKMEKINGGFWDILGAGIGLRWIRNRVQYAPRIYKMVYSGNKWRTVDKVPSNMSFEIPSESM</sequence>